<dbReference type="AlphaFoldDB" id="A0AAD9PCD6"/>
<evidence type="ECO:0000313" key="1">
    <source>
        <dbReference type="EMBL" id="KAK2192172.1"/>
    </source>
</evidence>
<reference evidence="1" key="1">
    <citation type="journal article" date="2023" name="Mol. Biol. Evol.">
        <title>Third-Generation Sequencing Reveals the Adaptive Role of the Epigenome in Three Deep-Sea Polychaetes.</title>
        <authorList>
            <person name="Perez M."/>
            <person name="Aroh O."/>
            <person name="Sun Y."/>
            <person name="Lan Y."/>
            <person name="Juniper S.K."/>
            <person name="Young C.R."/>
            <person name="Angers B."/>
            <person name="Qian P.Y."/>
        </authorList>
    </citation>
    <scope>NUCLEOTIDE SEQUENCE</scope>
    <source>
        <tissue evidence="1">Vestimentum</tissue>
    </source>
</reference>
<gene>
    <name evidence="1" type="ORF">NP493_37g06005</name>
</gene>
<keyword evidence="2" id="KW-1185">Reference proteome</keyword>
<dbReference type="Proteomes" id="UP001209878">
    <property type="component" value="Unassembled WGS sequence"/>
</dbReference>
<proteinExistence type="predicted"/>
<name>A0AAD9PCD6_RIDPI</name>
<evidence type="ECO:0000313" key="2">
    <source>
        <dbReference type="Proteomes" id="UP001209878"/>
    </source>
</evidence>
<comment type="caution">
    <text evidence="1">The sequence shown here is derived from an EMBL/GenBank/DDBJ whole genome shotgun (WGS) entry which is preliminary data.</text>
</comment>
<accession>A0AAD9PCD6</accession>
<dbReference type="EMBL" id="JAODUO010000037">
    <property type="protein sequence ID" value="KAK2192172.1"/>
    <property type="molecule type" value="Genomic_DNA"/>
</dbReference>
<protein>
    <submittedName>
        <fullName evidence="1">Uncharacterized protein</fullName>
    </submittedName>
</protein>
<organism evidence="1 2">
    <name type="scientific">Ridgeia piscesae</name>
    <name type="common">Tubeworm</name>
    <dbReference type="NCBI Taxonomy" id="27915"/>
    <lineage>
        <taxon>Eukaryota</taxon>
        <taxon>Metazoa</taxon>
        <taxon>Spiralia</taxon>
        <taxon>Lophotrochozoa</taxon>
        <taxon>Annelida</taxon>
        <taxon>Polychaeta</taxon>
        <taxon>Sedentaria</taxon>
        <taxon>Canalipalpata</taxon>
        <taxon>Sabellida</taxon>
        <taxon>Siboglinidae</taxon>
        <taxon>Ridgeia</taxon>
    </lineage>
</organism>
<dbReference type="PROSITE" id="PS51257">
    <property type="entry name" value="PROKAR_LIPOPROTEIN"/>
    <property type="match status" value="1"/>
</dbReference>
<sequence length="89" mass="9585">MRATCAARKKESAVPVVVISACTSASTRPLPCNQSGRFPKAAISMCRPPNTTINLSSPYISDHCHWICLAMAYKGWSNVTTGVCPVLRC</sequence>